<gene>
    <name evidence="7" type="ORF">K22PH164C1_LOCUS10</name>
</gene>
<keyword evidence="6" id="KW-1238">Degradation of host capsule during virus entry</keyword>
<dbReference type="GO" id="GO:0098996">
    <property type="term" value="P:symbiont entry into host cell via disruption of host cell glycocalyx"/>
    <property type="evidence" value="ECO:0007669"/>
    <property type="project" value="UniProtKB-KW"/>
</dbReference>
<keyword evidence="4" id="KW-0946">Virion</keyword>
<evidence type="ECO:0000313" key="8">
    <source>
        <dbReference type="Proteomes" id="UP001497402"/>
    </source>
</evidence>
<evidence type="ECO:0000256" key="2">
    <source>
        <dbReference type="ARBA" id="ARBA00022717"/>
    </source>
</evidence>
<sequence>MIQQLSAAFVRIKQGITLHQWLSYNRGKRANVLDFMSAEEREDVLNFTGTRDNSEAFRQALATGCKIIDVPAGLYHVGEVTIPNKVRLFGEWAYRPYNMASDASFDKDGTMIKKVSGAPSMFLWGTACGADQIMFDGVDRTASAIHSKTDGKITVAFYRCGFYRWARVGNRNGAYLACSMHFCNINQNNVGLYNTVDGNHIGLTINANRSDGVRLETGADSNTFTNCRNEWNEGNNWNFYGCVSIQVIGEVTDRAFKYGFRISNSNVQLLNVGIRRSGRTADSTATSAQIFIENSRVRLIGVKTSAGADDAGGSITEPSPAFTFRFEGGNEGILEMTSCKLDGNTTSTISGSARPAQMRISDCAGWDDYCNVGLYRKSNGKIYNDYVITSGAAGVSALTLSFSKGPVSTNSNATIMVELLWRNTDTGGSNVAWLYIGFARASGSATAFIAKVISRDDTVGLTDVDSSPAPGQNYTVAINVTSADASTFDITFKAKSTVTTNFSLRGYVKA</sequence>
<dbReference type="GO" id="GO:0098015">
    <property type="term" value="C:virus tail"/>
    <property type="evidence" value="ECO:0007669"/>
    <property type="project" value="UniProtKB-KW"/>
</dbReference>
<dbReference type="EMBL" id="OY979398">
    <property type="protein sequence ID" value="CAK6604000.1"/>
    <property type="molecule type" value="Genomic_DNA"/>
</dbReference>
<evidence type="ECO:0000256" key="3">
    <source>
        <dbReference type="ARBA" id="ARBA00022732"/>
    </source>
</evidence>
<dbReference type="GO" id="GO:0098994">
    <property type="term" value="P:symbiont entry into host cell via disruption of host cell envelope"/>
    <property type="evidence" value="ECO:0007669"/>
    <property type="project" value="UniProtKB-KW"/>
</dbReference>
<evidence type="ECO:0000256" key="6">
    <source>
        <dbReference type="ARBA" id="ARBA00035731"/>
    </source>
</evidence>
<keyword evidence="5" id="KW-1160">Virus entry into host cell</keyword>
<dbReference type="Proteomes" id="UP001497402">
    <property type="component" value="Chromosome"/>
</dbReference>
<dbReference type="SUPFAM" id="SSF51126">
    <property type="entry name" value="Pectin lyase-like"/>
    <property type="match status" value="1"/>
</dbReference>
<evidence type="ECO:0000313" key="7">
    <source>
        <dbReference type="EMBL" id="CAK6604000.1"/>
    </source>
</evidence>
<reference evidence="7 8" key="1">
    <citation type="submission" date="2023-10" db="EMBL/GenBank/DDBJ databases">
        <authorList>
            <person name="Robby Concha-Eloko"/>
            <person name="Pilar Barberan- Martinez"/>
            <person name="Rafael Sanjuan"/>
            <person name="Pilar Domingo-Calap"/>
        </authorList>
    </citation>
    <scope>NUCLEOTIDE SEQUENCE [LARGE SCALE GENOMIC DNA]</scope>
</reference>
<evidence type="ECO:0000256" key="1">
    <source>
        <dbReference type="ARBA" id="ARBA00004328"/>
    </source>
</evidence>
<proteinExistence type="predicted"/>
<keyword evidence="3" id="KW-1227">Viral tail protein</keyword>
<keyword evidence="2" id="KW-1235">Degradation of host cell envelope components during virus entry</keyword>
<evidence type="ECO:0000256" key="4">
    <source>
        <dbReference type="ARBA" id="ARBA00022844"/>
    </source>
</evidence>
<dbReference type="Gene3D" id="2.160.20.10">
    <property type="entry name" value="Single-stranded right-handed beta-helix, Pectin lyase-like"/>
    <property type="match status" value="1"/>
</dbReference>
<protein>
    <submittedName>
        <fullName evidence="7">Tail spike protein</fullName>
    </submittedName>
</protein>
<dbReference type="InterPro" id="IPR011050">
    <property type="entry name" value="Pectin_lyase_fold/virulence"/>
</dbReference>
<accession>A0AAV1MIF0</accession>
<organism evidence="7 8">
    <name type="scientific">Klebsiella phage vB_Kpn_K22PH164C1</name>
    <dbReference type="NCBI Taxonomy" id="3071617"/>
    <lineage>
        <taxon>Viruses</taxon>
        <taxon>Duplodnaviria</taxon>
        <taxon>Heunggongvirae</taxon>
        <taxon>Uroviricota</taxon>
        <taxon>Caudoviricetes</taxon>
        <taxon>Autographivirales</taxon>
        <taxon>Autosignataviridae</taxon>
        <taxon>Molineuxvirinae</taxon>
        <taxon>Gansuvirus</taxon>
        <taxon>Gansuvirus K22PH164C1</taxon>
    </lineage>
</organism>
<evidence type="ECO:0000256" key="5">
    <source>
        <dbReference type="ARBA" id="ARBA00023296"/>
    </source>
</evidence>
<comment type="subcellular location">
    <subcellularLocation>
        <location evidence="1">Virion</location>
    </subcellularLocation>
</comment>
<name>A0AAV1MIF0_9CAUD</name>
<keyword evidence="8" id="KW-1185">Reference proteome</keyword>
<dbReference type="InterPro" id="IPR012334">
    <property type="entry name" value="Pectin_lyas_fold"/>
</dbReference>